<feature type="transmembrane region" description="Helical" evidence="1">
    <location>
        <begin position="152"/>
        <end position="168"/>
    </location>
</feature>
<feature type="transmembrane region" description="Helical" evidence="1">
    <location>
        <begin position="242"/>
        <end position="262"/>
    </location>
</feature>
<feature type="transmembrane region" description="Helical" evidence="1">
    <location>
        <begin position="129"/>
        <end position="146"/>
    </location>
</feature>
<protein>
    <recommendedName>
        <fullName evidence="4">Glycosyltransferase RgtA/B/C/D-like domain-containing protein</fullName>
    </recommendedName>
</protein>
<name>A0ABX6NJH2_9BACT</name>
<organism evidence="2 3">
    <name type="scientific">Oceanidesulfovibrio marinus</name>
    <dbReference type="NCBI Taxonomy" id="370038"/>
    <lineage>
        <taxon>Bacteria</taxon>
        <taxon>Pseudomonadati</taxon>
        <taxon>Thermodesulfobacteriota</taxon>
        <taxon>Desulfovibrionia</taxon>
        <taxon>Desulfovibrionales</taxon>
        <taxon>Desulfovibrionaceae</taxon>
        <taxon>Oceanidesulfovibrio</taxon>
    </lineage>
</organism>
<feature type="transmembrane region" description="Helical" evidence="1">
    <location>
        <begin position="399"/>
        <end position="423"/>
    </location>
</feature>
<feature type="transmembrane region" description="Helical" evidence="1">
    <location>
        <begin position="175"/>
        <end position="204"/>
    </location>
</feature>
<evidence type="ECO:0000256" key="1">
    <source>
        <dbReference type="SAM" id="Phobius"/>
    </source>
</evidence>
<feature type="transmembrane region" description="Helical" evidence="1">
    <location>
        <begin position="367"/>
        <end position="387"/>
    </location>
</feature>
<dbReference type="Proteomes" id="UP000503251">
    <property type="component" value="Chromosome"/>
</dbReference>
<keyword evidence="1" id="KW-1133">Transmembrane helix</keyword>
<keyword evidence="3" id="KW-1185">Reference proteome</keyword>
<evidence type="ECO:0008006" key="4">
    <source>
        <dbReference type="Google" id="ProtNLM"/>
    </source>
</evidence>
<evidence type="ECO:0000313" key="3">
    <source>
        <dbReference type="Proteomes" id="UP000503251"/>
    </source>
</evidence>
<keyword evidence="1" id="KW-0472">Membrane</keyword>
<accession>A0ABX6NJH2</accession>
<feature type="transmembrane region" description="Helical" evidence="1">
    <location>
        <begin position="305"/>
        <end position="326"/>
    </location>
</feature>
<gene>
    <name evidence="2" type="ORF">E8L03_15705</name>
</gene>
<feature type="transmembrane region" description="Helical" evidence="1">
    <location>
        <begin position="12"/>
        <end position="32"/>
    </location>
</feature>
<dbReference type="RefSeq" id="WP_171267869.1">
    <property type="nucleotide sequence ID" value="NZ_CP039543.1"/>
</dbReference>
<dbReference type="EMBL" id="CP039543">
    <property type="protein sequence ID" value="QJT10284.1"/>
    <property type="molecule type" value="Genomic_DNA"/>
</dbReference>
<proteinExistence type="predicted"/>
<feature type="transmembrane region" description="Helical" evidence="1">
    <location>
        <begin position="97"/>
        <end position="117"/>
    </location>
</feature>
<evidence type="ECO:0000313" key="2">
    <source>
        <dbReference type="EMBL" id="QJT10284.1"/>
    </source>
</evidence>
<sequence length="557" mass="63078">MSRFSTISQRIMIVFSLSAICYVLALMVWANIDFLVPHAIFMDEQLTFDGIKKIHASQSVHLLIENIASDDQWYGRVHWYIPALITMPFARYIGDSGILLFTRILSALYLVLGCIVLSRVFIKNRVRRYLCAAVLLYIPFTPYYMTMPKPEPLLVLLLGVFFWLVSSRPERPKRWAFLMLGVALGTKISALPFVLFCWCALSVADAVDGNPGSNGKSVPAAGEKPGEAAVARFSPVVLAKNLATYLLAILLGLAIANPGLFYGRAMSYLKATLLHTSHGQDDASINFFTWVAYYTGRFFSAPEAFILLFLSAVVVLFLIYSIHFLFVRSTRSFCLSVATLVGDPLFLLFTAAYSFLLPIMLFVKRLWGFYLFIGTILLMVGFIATLERAFLRNAPCAKWLSMAVFAFSAYFIFCQGGITYWYFARAAGRSASQEHLAKEEEHQQIMSFLESASHDWQVPLQVAYDPHLYILPSRKAVSIDQYWGPFSLWQDGYDIIIMLEEYDPRVVLKNLNKTNLHYDEVAQSAARLEEALSPGCKGICYQRVPFVPERVRIFTRR</sequence>
<feature type="transmembrane region" description="Helical" evidence="1">
    <location>
        <begin position="333"/>
        <end position="355"/>
    </location>
</feature>
<reference evidence="2 3" key="1">
    <citation type="submission" date="2019-04" db="EMBL/GenBank/DDBJ databases">
        <title>Isolation and culture of sulfate reducing bacteria from the cold seep of the South China Sea.</title>
        <authorList>
            <person name="Sun C."/>
            <person name="Liu R."/>
        </authorList>
    </citation>
    <scope>NUCLEOTIDE SEQUENCE [LARGE SCALE GENOMIC DNA]</scope>
    <source>
        <strain evidence="2 3">CS1</strain>
    </source>
</reference>
<keyword evidence="1" id="KW-0812">Transmembrane</keyword>